<protein>
    <recommendedName>
        <fullName evidence="7">Post-GPI attachment to proteins factor 3</fullName>
    </recommendedName>
</protein>
<dbReference type="PANTHER" id="PTHR13148">
    <property type="entry name" value="PER1-RELATED"/>
    <property type="match status" value="1"/>
</dbReference>
<sequence length="344" mass="39869">MPAAVNWIVLLGVFGCLVGPLDGSAGDVDPLYRNCVDRCEKTSHVGEIDLQSCRFSPHNVSTNGSWYARESLYLHWNQWSCRSDCRYYCMIRREKEREELGFAPVKYHGKWPFIRVSIFQEPVSSLFSVLNLIMHFHGWLSFFLLVCYKLPLKPLSKRTYYEYTGLWHIYGFVAMNAWFWSFIFHSRDSDLTEKLDYSSAVAFLGFSLILSIMRTFNIKDEASRVMVSAPLLAFLTTHILYLNFYQLDYGLNMKVCVGIGISQLFLWAVWAGITHHPSKFKLWTVVFGGGLAMFLEIYDFPPYGGYVDAHSLWHATTIPLTYLWWSFVKDDASFRTSLLTKKTK</sequence>
<dbReference type="AlphaFoldDB" id="A0A0K9NNI9"/>
<evidence type="ECO:0000313" key="8">
    <source>
        <dbReference type="EMBL" id="KMZ58349.1"/>
    </source>
</evidence>
<proteinExistence type="inferred from homology"/>
<dbReference type="Proteomes" id="UP000036987">
    <property type="component" value="Unassembled WGS sequence"/>
</dbReference>
<dbReference type="OrthoDB" id="419770at2759"/>
<keyword evidence="9" id="KW-1185">Reference proteome</keyword>
<evidence type="ECO:0000256" key="6">
    <source>
        <dbReference type="ARBA" id="ARBA00023136"/>
    </source>
</evidence>
<feature type="chain" id="PRO_5016487686" description="Post-GPI attachment to proteins factor 3" evidence="7">
    <location>
        <begin position="24"/>
        <end position="344"/>
    </location>
</feature>
<name>A0A0K9NNI9_ZOSMR</name>
<keyword evidence="3 7" id="KW-0812">Transmembrane</keyword>
<comment type="caution">
    <text evidence="8">The sequence shown here is derived from an EMBL/GenBank/DDBJ whole genome shotgun (WGS) entry which is preliminary data.</text>
</comment>
<accession>A0A0K9NNI9</accession>
<keyword evidence="4 7" id="KW-0732">Signal</keyword>
<dbReference type="OMA" id="DFMIEDC"/>
<feature type="transmembrane region" description="Helical" evidence="7">
    <location>
        <begin position="251"/>
        <end position="273"/>
    </location>
</feature>
<dbReference type="GO" id="GO:0016788">
    <property type="term" value="F:hydrolase activity, acting on ester bonds"/>
    <property type="evidence" value="ECO:0000318"/>
    <property type="project" value="GO_Central"/>
</dbReference>
<comment type="function">
    <text evidence="7">Involved in the lipid remodeling steps of GPI-anchor maturation.</text>
</comment>
<feature type="signal peptide" evidence="7">
    <location>
        <begin position="1"/>
        <end position="23"/>
    </location>
</feature>
<keyword evidence="5 7" id="KW-1133">Transmembrane helix</keyword>
<evidence type="ECO:0000256" key="2">
    <source>
        <dbReference type="ARBA" id="ARBA00022502"/>
    </source>
</evidence>
<feature type="transmembrane region" description="Helical" evidence="7">
    <location>
        <begin position="280"/>
        <end position="298"/>
    </location>
</feature>
<comment type="similarity">
    <text evidence="7">Belongs to the PGAP3 family.</text>
</comment>
<feature type="transmembrane region" description="Helical" evidence="7">
    <location>
        <begin position="195"/>
        <end position="213"/>
    </location>
</feature>
<comment type="subcellular location">
    <subcellularLocation>
        <location evidence="1">Endomembrane system</location>
        <topology evidence="1">Multi-pass membrane protein</topology>
    </subcellularLocation>
    <subcellularLocation>
        <location evidence="7">Golgi apparatus membrane</location>
        <topology evidence="7">Multi-pass membrane protein</topology>
    </subcellularLocation>
</comment>
<feature type="transmembrane region" description="Helical" evidence="7">
    <location>
        <begin position="160"/>
        <end position="183"/>
    </location>
</feature>
<gene>
    <name evidence="8" type="ORF">ZOSMA_77G00060</name>
</gene>
<organism evidence="8 9">
    <name type="scientific">Zostera marina</name>
    <name type="common">Eelgrass</name>
    <dbReference type="NCBI Taxonomy" id="29655"/>
    <lineage>
        <taxon>Eukaryota</taxon>
        <taxon>Viridiplantae</taxon>
        <taxon>Streptophyta</taxon>
        <taxon>Embryophyta</taxon>
        <taxon>Tracheophyta</taxon>
        <taxon>Spermatophyta</taxon>
        <taxon>Magnoliopsida</taxon>
        <taxon>Liliopsida</taxon>
        <taxon>Zosteraceae</taxon>
        <taxon>Zostera</taxon>
    </lineage>
</organism>
<evidence type="ECO:0000256" key="4">
    <source>
        <dbReference type="ARBA" id="ARBA00022729"/>
    </source>
</evidence>
<dbReference type="GO" id="GO:0006506">
    <property type="term" value="P:GPI anchor biosynthetic process"/>
    <property type="evidence" value="ECO:0000318"/>
    <property type="project" value="GO_Central"/>
</dbReference>
<evidence type="ECO:0000256" key="5">
    <source>
        <dbReference type="ARBA" id="ARBA00022989"/>
    </source>
</evidence>
<evidence type="ECO:0000256" key="7">
    <source>
        <dbReference type="RuleBase" id="RU365066"/>
    </source>
</evidence>
<dbReference type="GO" id="GO:0005789">
    <property type="term" value="C:endoplasmic reticulum membrane"/>
    <property type="evidence" value="ECO:0000318"/>
    <property type="project" value="GO_Central"/>
</dbReference>
<dbReference type="InterPro" id="IPR007217">
    <property type="entry name" value="Per1-like"/>
</dbReference>
<dbReference type="PANTHER" id="PTHR13148:SF0">
    <property type="entry name" value="POST-GPI ATTACHMENT TO PROTEINS FACTOR 3"/>
    <property type="match status" value="1"/>
</dbReference>
<feature type="transmembrane region" description="Helical" evidence="7">
    <location>
        <begin position="225"/>
        <end position="245"/>
    </location>
</feature>
<evidence type="ECO:0000256" key="3">
    <source>
        <dbReference type="ARBA" id="ARBA00022692"/>
    </source>
</evidence>
<keyword evidence="2 7" id="KW-0337">GPI-anchor biosynthesis</keyword>
<reference evidence="9" key="1">
    <citation type="journal article" date="2016" name="Nature">
        <title>The genome of the seagrass Zostera marina reveals angiosperm adaptation to the sea.</title>
        <authorList>
            <person name="Olsen J.L."/>
            <person name="Rouze P."/>
            <person name="Verhelst B."/>
            <person name="Lin Y.-C."/>
            <person name="Bayer T."/>
            <person name="Collen J."/>
            <person name="Dattolo E."/>
            <person name="De Paoli E."/>
            <person name="Dittami S."/>
            <person name="Maumus F."/>
            <person name="Michel G."/>
            <person name="Kersting A."/>
            <person name="Lauritano C."/>
            <person name="Lohaus R."/>
            <person name="Toepel M."/>
            <person name="Tonon T."/>
            <person name="Vanneste K."/>
            <person name="Amirebrahimi M."/>
            <person name="Brakel J."/>
            <person name="Bostroem C."/>
            <person name="Chovatia M."/>
            <person name="Grimwood J."/>
            <person name="Jenkins J.W."/>
            <person name="Jueterbock A."/>
            <person name="Mraz A."/>
            <person name="Stam W.T."/>
            <person name="Tice H."/>
            <person name="Bornberg-Bauer E."/>
            <person name="Green P.J."/>
            <person name="Pearson G.A."/>
            <person name="Procaccini G."/>
            <person name="Duarte C.M."/>
            <person name="Schmutz J."/>
            <person name="Reusch T.B.H."/>
            <person name="Van de Peer Y."/>
        </authorList>
    </citation>
    <scope>NUCLEOTIDE SEQUENCE [LARGE SCALE GENOMIC DNA]</scope>
    <source>
        <strain evidence="9">cv. Finnish</strain>
    </source>
</reference>
<keyword evidence="7" id="KW-0333">Golgi apparatus</keyword>
<evidence type="ECO:0000313" key="9">
    <source>
        <dbReference type="Proteomes" id="UP000036987"/>
    </source>
</evidence>
<dbReference type="EMBL" id="LFYR01001945">
    <property type="protein sequence ID" value="KMZ58349.1"/>
    <property type="molecule type" value="Genomic_DNA"/>
</dbReference>
<feature type="transmembrane region" description="Helical" evidence="7">
    <location>
        <begin position="126"/>
        <end position="148"/>
    </location>
</feature>
<evidence type="ECO:0000256" key="1">
    <source>
        <dbReference type="ARBA" id="ARBA00004127"/>
    </source>
</evidence>
<keyword evidence="6 7" id="KW-0472">Membrane</keyword>
<dbReference type="GO" id="GO:0000139">
    <property type="term" value="C:Golgi membrane"/>
    <property type="evidence" value="ECO:0007669"/>
    <property type="project" value="UniProtKB-SubCell"/>
</dbReference>
<dbReference type="STRING" id="29655.A0A0K9NNI9"/>
<dbReference type="Pfam" id="PF04080">
    <property type="entry name" value="Per1"/>
    <property type="match status" value="1"/>
</dbReference>
<feature type="transmembrane region" description="Helical" evidence="7">
    <location>
        <begin position="310"/>
        <end position="328"/>
    </location>
</feature>